<reference evidence="8" key="1">
    <citation type="submission" date="2022-07" db="EMBL/GenBank/DDBJ databases">
        <title>Taxonomy of Novel Oxalotrophic and Methylotrophic Bacteria.</title>
        <authorList>
            <person name="Sahin N."/>
            <person name="Tani A."/>
        </authorList>
    </citation>
    <scope>NUCLEOTIDE SEQUENCE</scope>
    <source>
        <strain evidence="8">AM327</strain>
    </source>
</reference>
<keyword evidence="5" id="KW-0812">Transmembrane</keyword>
<evidence type="ECO:0000313" key="8">
    <source>
        <dbReference type="EMBL" id="GLB51435.1"/>
    </source>
</evidence>
<dbReference type="Pfam" id="PF02321">
    <property type="entry name" value="OEP"/>
    <property type="match status" value="1"/>
</dbReference>
<dbReference type="InterPro" id="IPR051906">
    <property type="entry name" value="TolC-like"/>
</dbReference>
<evidence type="ECO:0000256" key="5">
    <source>
        <dbReference type="ARBA" id="ARBA00022692"/>
    </source>
</evidence>
<dbReference type="InterPro" id="IPR003423">
    <property type="entry name" value="OMP_efflux"/>
</dbReference>
<dbReference type="GO" id="GO:0015288">
    <property type="term" value="F:porin activity"/>
    <property type="evidence" value="ECO:0007669"/>
    <property type="project" value="TreeGrafter"/>
</dbReference>
<name>A0A9W6B4G4_9FLAO</name>
<dbReference type="AlphaFoldDB" id="A0A9W6B4G4"/>
<evidence type="ECO:0000256" key="3">
    <source>
        <dbReference type="ARBA" id="ARBA00022448"/>
    </source>
</evidence>
<keyword evidence="6" id="KW-0472">Membrane</keyword>
<dbReference type="Proteomes" id="UP001143545">
    <property type="component" value="Unassembled WGS sequence"/>
</dbReference>
<sequence>MGVVVWGQQESWSLQQCLETGLKNNRDIKIKKLEWAKAKKGYVPKLQTMLPLVNLNASQSYNFGSTIDPATNARVSSDILYDNFYLSSNFSLLDFSNLSQSGIYKLAIDLAKADEEVVTYEYKMMLLEKFFDALYTQELVKIQQEQLQNTSQNLERVQDEFNLGKRPKSDLYDMQLSFQQEVKAMQETEQLLDTQVLQLFQLMNIDEVPDEVFLLMPNSMVELVEESGEENPKVLQTELAYESSLKNINLQRAALLPVVSAYYEFSTFYYKPLTSATGETVNSFDYQIDFNKNHVVGFKLSVPVFNGFKTRRKIKVAKLNSEQMKIKNQDQKVKLAQEIKVAKTQMSQYKQLQQTLAVTLDYANKSYITTEVKYASNKIEIVSFTSVKNQLLTAKYNVLKNSMLKEFTQLKLNLLKYNAFML</sequence>
<evidence type="ECO:0000256" key="6">
    <source>
        <dbReference type="ARBA" id="ARBA00023136"/>
    </source>
</evidence>
<proteinExistence type="inferred from homology"/>
<dbReference type="PANTHER" id="PTHR30026:SF20">
    <property type="entry name" value="OUTER MEMBRANE PROTEIN TOLC"/>
    <property type="match status" value="1"/>
</dbReference>
<evidence type="ECO:0000256" key="7">
    <source>
        <dbReference type="ARBA" id="ARBA00023237"/>
    </source>
</evidence>
<dbReference type="GO" id="GO:0009279">
    <property type="term" value="C:cell outer membrane"/>
    <property type="evidence" value="ECO:0007669"/>
    <property type="project" value="UniProtKB-SubCell"/>
</dbReference>
<dbReference type="Gene3D" id="1.20.1600.10">
    <property type="entry name" value="Outer membrane efflux proteins (OEP)"/>
    <property type="match status" value="1"/>
</dbReference>
<keyword evidence="3" id="KW-0813">Transport</keyword>
<evidence type="ECO:0000256" key="2">
    <source>
        <dbReference type="ARBA" id="ARBA00007613"/>
    </source>
</evidence>
<gene>
    <name evidence="8" type="ORF">NBRC110019_04740</name>
</gene>
<evidence type="ECO:0000256" key="1">
    <source>
        <dbReference type="ARBA" id="ARBA00004442"/>
    </source>
</evidence>
<dbReference type="GO" id="GO:0015562">
    <property type="term" value="F:efflux transmembrane transporter activity"/>
    <property type="evidence" value="ECO:0007669"/>
    <property type="project" value="InterPro"/>
</dbReference>
<comment type="caution">
    <text evidence="8">The sequence shown here is derived from an EMBL/GenBank/DDBJ whole genome shotgun (WGS) entry which is preliminary data.</text>
</comment>
<keyword evidence="7" id="KW-0998">Cell outer membrane</keyword>
<keyword evidence="4" id="KW-1134">Transmembrane beta strand</keyword>
<dbReference type="EMBL" id="BRVP01000003">
    <property type="protein sequence ID" value="GLB51435.1"/>
    <property type="molecule type" value="Genomic_DNA"/>
</dbReference>
<comment type="subcellular location">
    <subcellularLocation>
        <location evidence="1">Cell outer membrane</location>
    </subcellularLocation>
</comment>
<organism evidence="8 9">
    <name type="scientific">Neptunitalea chrysea</name>
    <dbReference type="NCBI Taxonomy" id="1647581"/>
    <lineage>
        <taxon>Bacteria</taxon>
        <taxon>Pseudomonadati</taxon>
        <taxon>Bacteroidota</taxon>
        <taxon>Flavobacteriia</taxon>
        <taxon>Flavobacteriales</taxon>
        <taxon>Flavobacteriaceae</taxon>
        <taxon>Neptunitalea</taxon>
    </lineage>
</organism>
<dbReference type="SUPFAM" id="SSF56954">
    <property type="entry name" value="Outer membrane efflux proteins (OEP)"/>
    <property type="match status" value="1"/>
</dbReference>
<dbReference type="PANTHER" id="PTHR30026">
    <property type="entry name" value="OUTER MEMBRANE PROTEIN TOLC"/>
    <property type="match status" value="1"/>
</dbReference>
<dbReference type="GO" id="GO:1990281">
    <property type="term" value="C:efflux pump complex"/>
    <property type="evidence" value="ECO:0007669"/>
    <property type="project" value="TreeGrafter"/>
</dbReference>
<protein>
    <submittedName>
        <fullName evidence="8">Transporter</fullName>
    </submittedName>
</protein>
<accession>A0A9W6B4G4</accession>
<comment type="similarity">
    <text evidence="2">Belongs to the outer membrane factor (OMF) (TC 1.B.17) family.</text>
</comment>
<evidence type="ECO:0000256" key="4">
    <source>
        <dbReference type="ARBA" id="ARBA00022452"/>
    </source>
</evidence>
<keyword evidence="9" id="KW-1185">Reference proteome</keyword>
<evidence type="ECO:0000313" key="9">
    <source>
        <dbReference type="Proteomes" id="UP001143545"/>
    </source>
</evidence>